<sequence>MTDFDNKDVHTVFWRDDLEESTGNYFALILMLGDTEEEVRERTKRVPVPKVTAEENDGEEPSVKKSKQLPNPLGWWWEHLCYSGDGDRPPLCDRGALLRARESRRPAEAGGVVTATVSPRTSLAYRLTPLEHLAMGKRHPRLLYTLSQQRPLSVSTTNRAALRLLVCPGKAAGAPGAMQWPGTPSIF</sequence>
<protein>
    <submittedName>
        <fullName evidence="1">Uncharacterized protein</fullName>
    </submittedName>
</protein>
<dbReference type="EMBL" id="CM023489">
    <property type="protein sequence ID" value="KAH6922570.1"/>
    <property type="molecule type" value="Genomic_DNA"/>
</dbReference>
<name>A0ACB7RJG9_HYAAI</name>
<dbReference type="Proteomes" id="UP000821845">
    <property type="component" value="Chromosome 9"/>
</dbReference>
<evidence type="ECO:0000313" key="1">
    <source>
        <dbReference type="EMBL" id="KAH6922570.1"/>
    </source>
</evidence>
<gene>
    <name evidence="1" type="ORF">HPB50_016379</name>
</gene>
<keyword evidence="2" id="KW-1185">Reference proteome</keyword>
<accession>A0ACB7RJG9</accession>
<proteinExistence type="predicted"/>
<reference evidence="1" key="1">
    <citation type="submission" date="2020-05" db="EMBL/GenBank/DDBJ databases">
        <title>Large-scale comparative analyses of tick genomes elucidate their genetic diversity and vector capacities.</title>
        <authorList>
            <person name="Jia N."/>
            <person name="Wang J."/>
            <person name="Shi W."/>
            <person name="Du L."/>
            <person name="Sun Y."/>
            <person name="Zhan W."/>
            <person name="Jiang J."/>
            <person name="Wang Q."/>
            <person name="Zhang B."/>
            <person name="Ji P."/>
            <person name="Sakyi L.B."/>
            <person name="Cui X."/>
            <person name="Yuan T."/>
            <person name="Jiang B."/>
            <person name="Yang W."/>
            <person name="Lam T.T.-Y."/>
            <person name="Chang Q."/>
            <person name="Ding S."/>
            <person name="Wang X."/>
            <person name="Zhu J."/>
            <person name="Ruan X."/>
            <person name="Zhao L."/>
            <person name="Wei J."/>
            <person name="Que T."/>
            <person name="Du C."/>
            <person name="Cheng J."/>
            <person name="Dai P."/>
            <person name="Han X."/>
            <person name="Huang E."/>
            <person name="Gao Y."/>
            <person name="Liu J."/>
            <person name="Shao H."/>
            <person name="Ye R."/>
            <person name="Li L."/>
            <person name="Wei W."/>
            <person name="Wang X."/>
            <person name="Wang C."/>
            <person name="Yang T."/>
            <person name="Huo Q."/>
            <person name="Li W."/>
            <person name="Guo W."/>
            <person name="Chen H."/>
            <person name="Zhou L."/>
            <person name="Ni X."/>
            <person name="Tian J."/>
            <person name="Zhou Y."/>
            <person name="Sheng Y."/>
            <person name="Liu T."/>
            <person name="Pan Y."/>
            <person name="Xia L."/>
            <person name="Li J."/>
            <person name="Zhao F."/>
            <person name="Cao W."/>
        </authorList>
    </citation>
    <scope>NUCLEOTIDE SEQUENCE</scope>
    <source>
        <strain evidence="1">Hyas-2018</strain>
    </source>
</reference>
<evidence type="ECO:0000313" key="2">
    <source>
        <dbReference type="Proteomes" id="UP000821845"/>
    </source>
</evidence>
<comment type="caution">
    <text evidence="1">The sequence shown here is derived from an EMBL/GenBank/DDBJ whole genome shotgun (WGS) entry which is preliminary data.</text>
</comment>
<organism evidence="1 2">
    <name type="scientific">Hyalomma asiaticum</name>
    <name type="common">Tick</name>
    <dbReference type="NCBI Taxonomy" id="266040"/>
    <lineage>
        <taxon>Eukaryota</taxon>
        <taxon>Metazoa</taxon>
        <taxon>Ecdysozoa</taxon>
        <taxon>Arthropoda</taxon>
        <taxon>Chelicerata</taxon>
        <taxon>Arachnida</taxon>
        <taxon>Acari</taxon>
        <taxon>Parasitiformes</taxon>
        <taxon>Ixodida</taxon>
        <taxon>Ixodoidea</taxon>
        <taxon>Ixodidae</taxon>
        <taxon>Hyalomminae</taxon>
        <taxon>Hyalomma</taxon>
    </lineage>
</organism>